<evidence type="ECO:0000259" key="1">
    <source>
        <dbReference type="Pfam" id="PF00483"/>
    </source>
</evidence>
<gene>
    <name evidence="2" type="ORF">LCGC14_3014620</name>
</gene>
<dbReference type="AlphaFoldDB" id="A0A0F8WXP8"/>
<reference evidence="2" key="1">
    <citation type="journal article" date="2015" name="Nature">
        <title>Complex archaea that bridge the gap between prokaryotes and eukaryotes.</title>
        <authorList>
            <person name="Spang A."/>
            <person name="Saw J.H."/>
            <person name="Jorgensen S.L."/>
            <person name="Zaremba-Niedzwiedzka K."/>
            <person name="Martijn J."/>
            <person name="Lind A.E."/>
            <person name="van Eijk R."/>
            <person name="Schleper C."/>
            <person name="Guy L."/>
            <person name="Ettema T.J."/>
        </authorList>
    </citation>
    <scope>NUCLEOTIDE SEQUENCE</scope>
</reference>
<name>A0A0F8WXP8_9ZZZZ</name>
<dbReference type="InterPro" id="IPR005835">
    <property type="entry name" value="NTP_transferase_dom"/>
</dbReference>
<accession>A0A0F8WXP8</accession>
<feature type="domain" description="Nucleotidyl transferase" evidence="1">
    <location>
        <begin position="5"/>
        <end position="87"/>
    </location>
</feature>
<feature type="non-terminal residue" evidence="2">
    <location>
        <position position="306"/>
    </location>
</feature>
<evidence type="ECO:0000313" key="2">
    <source>
        <dbReference type="EMBL" id="KKK61408.1"/>
    </source>
</evidence>
<organism evidence="2">
    <name type="scientific">marine sediment metagenome</name>
    <dbReference type="NCBI Taxonomy" id="412755"/>
    <lineage>
        <taxon>unclassified sequences</taxon>
        <taxon>metagenomes</taxon>
        <taxon>ecological metagenomes</taxon>
    </lineage>
</organism>
<sequence>MSLVFLIKSEKNLYCFDLNKVIETGRKNKAGVTALRKTEKELTKKYSSVLLDKNNKIISFEEKPQEPKSDLASIFCYYLTKEEIDNSDTKLPKGSVFEAIIDNKYTNLVQDPTDLTTANWTEINGCVASASSLTINGNAFTKLTTDGTANPQIRQIITVTSGVSNVASVILRNGNLSGAETSTFFYIDNVGLSTTLGQLTITWATKAVVQNDGDDFDYTWIDDDTVELYLEVTTDQVSTRYRIDPDNGTVAGKYIYATECQVVDSTTTMFPFVDGVHAIDIINETFTLPDQCTIVWRGKPRFAFDT</sequence>
<protein>
    <recommendedName>
        <fullName evidence="1">Nucleotidyl transferase domain-containing protein</fullName>
    </recommendedName>
</protein>
<comment type="caution">
    <text evidence="2">The sequence shown here is derived from an EMBL/GenBank/DDBJ whole genome shotgun (WGS) entry which is preliminary data.</text>
</comment>
<dbReference type="SUPFAM" id="SSF53448">
    <property type="entry name" value="Nucleotide-diphospho-sugar transferases"/>
    <property type="match status" value="1"/>
</dbReference>
<proteinExistence type="predicted"/>
<dbReference type="Gene3D" id="3.90.550.10">
    <property type="entry name" value="Spore Coat Polysaccharide Biosynthesis Protein SpsA, Chain A"/>
    <property type="match status" value="1"/>
</dbReference>
<dbReference type="InterPro" id="IPR029044">
    <property type="entry name" value="Nucleotide-diphossugar_trans"/>
</dbReference>
<dbReference type="EMBL" id="LAZR01062488">
    <property type="protein sequence ID" value="KKK61408.1"/>
    <property type="molecule type" value="Genomic_DNA"/>
</dbReference>
<dbReference type="Pfam" id="PF00483">
    <property type="entry name" value="NTP_transferase"/>
    <property type="match status" value="1"/>
</dbReference>